<organism evidence="1 2">
    <name type="scientific">Diphasiastrum complanatum</name>
    <name type="common">Issler's clubmoss</name>
    <name type="synonym">Lycopodium complanatum</name>
    <dbReference type="NCBI Taxonomy" id="34168"/>
    <lineage>
        <taxon>Eukaryota</taxon>
        <taxon>Viridiplantae</taxon>
        <taxon>Streptophyta</taxon>
        <taxon>Embryophyta</taxon>
        <taxon>Tracheophyta</taxon>
        <taxon>Lycopodiopsida</taxon>
        <taxon>Lycopodiales</taxon>
        <taxon>Lycopodiaceae</taxon>
        <taxon>Lycopodioideae</taxon>
        <taxon>Diphasiastrum</taxon>
    </lineage>
</organism>
<accession>A0ACC2DVN8</accession>
<evidence type="ECO:0000313" key="2">
    <source>
        <dbReference type="Proteomes" id="UP001162992"/>
    </source>
</evidence>
<reference evidence="2" key="1">
    <citation type="journal article" date="2024" name="Proc. Natl. Acad. Sci. U.S.A.">
        <title>Extraordinary preservation of gene collinearity over three hundred million years revealed in homosporous lycophytes.</title>
        <authorList>
            <person name="Li C."/>
            <person name="Wickell D."/>
            <person name="Kuo L.Y."/>
            <person name="Chen X."/>
            <person name="Nie B."/>
            <person name="Liao X."/>
            <person name="Peng D."/>
            <person name="Ji J."/>
            <person name="Jenkins J."/>
            <person name="Williams M."/>
            <person name="Shu S."/>
            <person name="Plott C."/>
            <person name="Barry K."/>
            <person name="Rajasekar S."/>
            <person name="Grimwood J."/>
            <person name="Han X."/>
            <person name="Sun S."/>
            <person name="Hou Z."/>
            <person name="He W."/>
            <person name="Dai G."/>
            <person name="Sun C."/>
            <person name="Schmutz J."/>
            <person name="Leebens-Mack J.H."/>
            <person name="Li F.W."/>
            <person name="Wang L."/>
        </authorList>
    </citation>
    <scope>NUCLEOTIDE SEQUENCE [LARGE SCALE GENOMIC DNA]</scope>
    <source>
        <strain evidence="2">cv. PW_Plant_1</strain>
    </source>
</reference>
<evidence type="ECO:0000313" key="1">
    <source>
        <dbReference type="EMBL" id="KAJ7558077.1"/>
    </source>
</evidence>
<dbReference type="EMBL" id="CM055095">
    <property type="protein sequence ID" value="KAJ7558077.1"/>
    <property type="molecule type" value="Genomic_DNA"/>
</dbReference>
<name>A0ACC2DVN8_DIPCM</name>
<proteinExistence type="predicted"/>
<gene>
    <name evidence="1" type="ORF">O6H91_04G024200</name>
</gene>
<sequence>MLNMSASRVENMKLDFMKLKSADLFVLPFHILVCINNDICELQTNIINLLPLCCQYKHLLEDHTGLKFMTADQKSIYVLNHGVLKLKLGVYFCIEFTHLIIF</sequence>
<keyword evidence="2" id="KW-1185">Reference proteome</keyword>
<protein>
    <submittedName>
        <fullName evidence="1">Uncharacterized protein</fullName>
    </submittedName>
</protein>
<dbReference type="Proteomes" id="UP001162992">
    <property type="component" value="Chromosome 4"/>
</dbReference>
<comment type="caution">
    <text evidence="1">The sequence shown here is derived from an EMBL/GenBank/DDBJ whole genome shotgun (WGS) entry which is preliminary data.</text>
</comment>